<dbReference type="Proteomes" id="UP000601435">
    <property type="component" value="Unassembled WGS sequence"/>
</dbReference>
<accession>A0A812TI54</accession>
<dbReference type="AlphaFoldDB" id="A0A812TI54"/>
<feature type="non-terminal residue" evidence="1">
    <location>
        <position position="1"/>
    </location>
</feature>
<organism evidence="1 2">
    <name type="scientific">Symbiodinium necroappetens</name>
    <dbReference type="NCBI Taxonomy" id="1628268"/>
    <lineage>
        <taxon>Eukaryota</taxon>
        <taxon>Sar</taxon>
        <taxon>Alveolata</taxon>
        <taxon>Dinophyceae</taxon>
        <taxon>Suessiales</taxon>
        <taxon>Symbiodiniaceae</taxon>
        <taxon>Symbiodinium</taxon>
    </lineage>
</organism>
<feature type="non-terminal residue" evidence="1">
    <location>
        <position position="219"/>
    </location>
</feature>
<evidence type="ECO:0000313" key="2">
    <source>
        <dbReference type="Proteomes" id="UP000601435"/>
    </source>
</evidence>
<gene>
    <name evidence="1" type="primary">rbcL</name>
    <name evidence="1" type="ORF">SNEC2469_LOCUS15329</name>
</gene>
<proteinExistence type="predicted"/>
<comment type="caution">
    <text evidence="1">The sequence shown here is derived from an EMBL/GenBank/DDBJ whole genome shotgun (WGS) entry which is preliminary data.</text>
</comment>
<dbReference type="OrthoDB" id="10258708at2759"/>
<reference evidence="1" key="1">
    <citation type="submission" date="2021-02" db="EMBL/GenBank/DDBJ databases">
        <authorList>
            <person name="Dougan E. K."/>
            <person name="Rhodes N."/>
            <person name="Thang M."/>
            <person name="Chan C."/>
        </authorList>
    </citation>
    <scope>NUCLEOTIDE SEQUENCE</scope>
</reference>
<protein>
    <submittedName>
        <fullName evidence="1">RbcL protein</fullName>
    </submittedName>
</protein>
<evidence type="ECO:0000313" key="1">
    <source>
        <dbReference type="EMBL" id="CAE7533174.1"/>
    </source>
</evidence>
<keyword evidence="2" id="KW-1185">Reference proteome</keyword>
<name>A0A812TI54_9DINO</name>
<sequence>ITNGFPLHQIWQICNGGFTGGSSTKDLGGCSVRSFGLDLESQAEEYVIDSLNGQMAKHEDICKDVPTTDCSFVPRPTVLLELRADPPRTNGPHGHASLKYEKVAAGMKFGAAIASIPYADSIANVRVSGINDLAAVGGSGQMGRRTRFILAVSLGVGVRVAGLPNWAEGGGLAGFHGGNFKHNQGDGDLACCFDYAAVGEELALASLADGQAVVETQSQ</sequence>
<dbReference type="EMBL" id="CAJNJA010024847">
    <property type="protein sequence ID" value="CAE7533174.1"/>
    <property type="molecule type" value="Genomic_DNA"/>
</dbReference>